<proteinExistence type="inferred from homology"/>
<dbReference type="Proteomes" id="UP000838102">
    <property type="component" value="Unassembled WGS sequence"/>
</dbReference>
<organism evidence="7 8">
    <name type="scientific">Convivina praedatoris</name>
    <dbReference type="NCBI Taxonomy" id="2880963"/>
    <lineage>
        <taxon>Bacteria</taxon>
        <taxon>Bacillati</taxon>
        <taxon>Bacillota</taxon>
        <taxon>Bacilli</taxon>
        <taxon>Lactobacillales</taxon>
        <taxon>Lactobacillaceae</taxon>
        <taxon>Convivina</taxon>
    </lineage>
</organism>
<dbReference type="PIRSF" id="PIRSF005261">
    <property type="entry name" value="Heat_shock_Hsp33"/>
    <property type="match status" value="1"/>
</dbReference>
<evidence type="ECO:0000256" key="4">
    <source>
        <dbReference type="ARBA" id="ARBA00023186"/>
    </source>
</evidence>
<keyword evidence="1 6" id="KW-0963">Cytoplasm</keyword>
<dbReference type="EMBL" id="CAKOEU010000002">
    <property type="protein sequence ID" value="CAH1852463.1"/>
    <property type="molecule type" value="Genomic_DNA"/>
</dbReference>
<name>A0ABM9D378_9LACO</name>
<sequence length="303" mass="32589">MNNQLIKVITKDDAFRAFALNGTNLVSQACQAHETSRIASVILGRALLATELLAQATLKGEERLNAKIAGRGPIGNVVTEADAKGSVRGYVTNAQLEGTLDEHQQLQIGTAVGHNGFLQITKFAPYSDPYIGQSQLVSGEIGDDFTYYLAQSEQIPSVIGVGVHLDKQGLVDMASGFLIQALPGATDDQLSDLEDKLKAMTPLNKLISQGSEPKAILNNIFGENSFTELADLNVGLAAEPPKEEYAKMLATLPATEVQAMIDEDGGAEIIGKFSGKRHYFEQNELETILADILARDLDEDKDS</sequence>
<dbReference type="RefSeq" id="WP_248706006.1">
    <property type="nucleotide sequence ID" value="NZ_CAKOET010000002.1"/>
</dbReference>
<keyword evidence="5 6" id="KW-0676">Redox-active center</keyword>
<accession>A0ABM9D378</accession>
<dbReference type="Gene3D" id="3.55.30.10">
    <property type="entry name" value="Hsp33 domain"/>
    <property type="match status" value="1"/>
</dbReference>
<dbReference type="SUPFAM" id="SSF118352">
    <property type="entry name" value="HSP33 redox switch-like"/>
    <property type="match status" value="1"/>
</dbReference>
<comment type="subcellular location">
    <subcellularLocation>
        <location evidence="6">Cytoplasm</location>
    </subcellularLocation>
</comment>
<protein>
    <recommendedName>
        <fullName evidence="6">33 kDa chaperonin</fullName>
    </recommendedName>
    <alternativeName>
        <fullName evidence="6">Heat shock protein 33 homolog</fullName>
        <shortName evidence="6">HSP33</shortName>
    </alternativeName>
</protein>
<evidence type="ECO:0000256" key="5">
    <source>
        <dbReference type="ARBA" id="ARBA00023284"/>
    </source>
</evidence>
<evidence type="ECO:0000256" key="1">
    <source>
        <dbReference type="ARBA" id="ARBA00022490"/>
    </source>
</evidence>
<evidence type="ECO:0000256" key="3">
    <source>
        <dbReference type="ARBA" id="ARBA00023157"/>
    </source>
</evidence>
<keyword evidence="4 6" id="KW-0143">Chaperone</keyword>
<dbReference type="SUPFAM" id="SSF64397">
    <property type="entry name" value="Hsp33 domain"/>
    <property type="match status" value="1"/>
</dbReference>
<dbReference type="InterPro" id="IPR016153">
    <property type="entry name" value="Heat_shock_Hsp33_N"/>
</dbReference>
<dbReference type="InterPro" id="IPR000397">
    <property type="entry name" value="Heat_shock_Hsp33"/>
</dbReference>
<evidence type="ECO:0000256" key="2">
    <source>
        <dbReference type="ARBA" id="ARBA00022833"/>
    </source>
</evidence>
<reference evidence="7" key="1">
    <citation type="submission" date="2022-03" db="EMBL/GenBank/DDBJ databases">
        <authorList>
            <person name="Hettiarachchi G."/>
        </authorList>
    </citation>
    <scope>NUCLEOTIDE SEQUENCE</scope>
    <source>
        <strain evidence="7">LMG 32447</strain>
    </source>
</reference>
<dbReference type="PANTHER" id="PTHR30111:SF1">
    <property type="entry name" value="33 KDA CHAPERONIN"/>
    <property type="match status" value="1"/>
</dbReference>
<dbReference type="Pfam" id="PF01430">
    <property type="entry name" value="HSP33"/>
    <property type="match status" value="1"/>
</dbReference>
<dbReference type="PROSITE" id="PS51257">
    <property type="entry name" value="PROKAR_LIPOPROTEIN"/>
    <property type="match status" value="1"/>
</dbReference>
<evidence type="ECO:0000313" key="8">
    <source>
        <dbReference type="Proteomes" id="UP000838102"/>
    </source>
</evidence>
<dbReference type="InterPro" id="IPR016154">
    <property type="entry name" value="Heat_shock_Hsp33_C"/>
</dbReference>
<keyword evidence="8" id="KW-1185">Reference proteome</keyword>
<evidence type="ECO:0000256" key="6">
    <source>
        <dbReference type="HAMAP-Rule" id="MF_00117"/>
    </source>
</evidence>
<gene>
    <name evidence="6 7" type="primary">hslO</name>
    <name evidence="7" type="ORF">LMG032447_00582</name>
</gene>
<dbReference type="Gene3D" id="3.90.1280.10">
    <property type="entry name" value="HSP33 redox switch-like"/>
    <property type="match status" value="1"/>
</dbReference>
<comment type="caution">
    <text evidence="7">The sequence shown here is derived from an EMBL/GenBank/DDBJ whole genome shotgun (WGS) entry which is preliminary data.</text>
</comment>
<dbReference type="PANTHER" id="PTHR30111">
    <property type="entry name" value="33 KDA CHAPERONIN"/>
    <property type="match status" value="1"/>
</dbReference>
<keyword evidence="2 6" id="KW-0862">Zinc</keyword>
<comment type="similarity">
    <text evidence="6">Belongs to the HSP33 family.</text>
</comment>
<keyword evidence="3 6" id="KW-1015">Disulfide bond</keyword>
<comment type="caution">
    <text evidence="6">Lacks conserved residue(s) required for the propagation of feature annotation.</text>
</comment>
<comment type="function">
    <text evidence="6">Redox regulated molecular chaperone. Protects both thermally unfolding and oxidatively damaged proteins from irreversible aggregation. Plays an important role in the bacterial defense system toward oxidative stress.</text>
</comment>
<evidence type="ECO:0000313" key="7">
    <source>
        <dbReference type="EMBL" id="CAH1852463.1"/>
    </source>
</evidence>
<dbReference type="NCBIfam" id="NF001033">
    <property type="entry name" value="PRK00114.1"/>
    <property type="match status" value="1"/>
</dbReference>
<dbReference type="HAMAP" id="MF_00117">
    <property type="entry name" value="HslO"/>
    <property type="match status" value="1"/>
</dbReference>
<dbReference type="CDD" id="cd00498">
    <property type="entry name" value="Hsp33"/>
    <property type="match status" value="1"/>
</dbReference>
<comment type="PTM">
    <text evidence="6">Under oxidizing conditions two disulfide bonds are formed involving the reactive cysteines. Under reducing conditions zinc is bound to the reactive cysteines and the protein is inactive.</text>
</comment>